<comment type="caution">
    <text evidence="2">The sequence shown here is derived from an EMBL/GenBank/DDBJ whole genome shotgun (WGS) entry which is preliminary data.</text>
</comment>
<feature type="transmembrane region" description="Helical" evidence="1">
    <location>
        <begin position="1156"/>
        <end position="1176"/>
    </location>
</feature>
<feature type="transmembrane region" description="Helical" evidence="1">
    <location>
        <begin position="1100"/>
        <end position="1123"/>
    </location>
</feature>
<name>A0A1R2B477_9CILI</name>
<feature type="transmembrane region" description="Helical" evidence="1">
    <location>
        <begin position="1229"/>
        <end position="1252"/>
    </location>
</feature>
<evidence type="ECO:0000313" key="2">
    <source>
        <dbReference type="EMBL" id="OMJ71572.1"/>
    </source>
</evidence>
<evidence type="ECO:0000256" key="1">
    <source>
        <dbReference type="SAM" id="Phobius"/>
    </source>
</evidence>
<sequence>MTKLFETECNVNLKLIPDVPIKGTTKAILTDGTAEFSDLYVYTIGTYKIMISGECIEATESTESILITGVNSLSISLYSIYIEIHKEVSITIDYFGPLNSTINISTFVSLYSSNIKINGTSSLYGSSSKAIFNIKFDTLGQTTLSGSTNIDLATIVSKPLDIYILESLCLEKINNVCIKCVPLAFFFKGGCICNDLSYKVDVHCECIEGYIQNENQCTLQCYNAFKDSDIIGYYDEDLTKIYIVFSSSVIESSESNCSSRIALPEYPKSLLKNCLWINSKIMLLSFISVLDGKEFVIVLDESLTPVDEKCLYSISILNVTILSIEMIQPAINLLGPSFVYLLCDTNFIIIENILDNGYEYKWLANPTSYQLEALLNSVQTSKIEIPLSYFKEGKLDITCIAKNLIYNAYANETITITALNEKHLSLGFNIPNNALYSPQDTIFVQGFIENSCGYNNNASFIWTYLSSVYFDFKTIILNSPYSNSFLIPPYTLNPKNDYMFKLTATIESESINGSNTINIKIKPNDLSIKLSRYSGTISKTQDLIISANISDTDSLNSNITIEWSCFENVEQCKNSTGGLLEFYKNNSNIVVQKDALRNGAFYNFIVTAKTLDKENSESVQFYVDRSAQGELFIEYTKDDNSENVVMYGVVIGITDIVFKWETDLNVSNEVNTSNSFISIPKILFQSETNYNISLTISSASSNPLTAYIIIPQFHLPKCQTPVVEFQNTVWFIKITSCISDNYALKYQFGCLTYSKNILWLTFDSYISSVFAFIPSVCEKIVVEVCDGLFCSDIQNSIPDGVKTHGDIFNDFLYDIANHIQIPNAVIYYSSMITTQSDWEMIFVKMSTFFKSTFPTKGSSNVLISSLDAMTLQISLISQEGVNSIIEFTEYAISTYNNIFTTNQLSVISAILTRLITYIGFKMLSPMIKTIIGIYFEKTLPVNSPLILDSTISIYASRVFAASITKLEISTEKNSLKIPLSISLNSSSIYDIEYIIYPLDKNEIKFEVSFYTSGTYIENNLNLSSPKAVQLNSEIIYSTIKGEFSDNKNYECAYLLSDQTWITDGCKIYDLVDGKITMALSHQSTFKVYETPSNNSCEIGVGPIVTSCAWLMIAILCITVFYILDKNQVNESENENKYTFYPITSVFIHQSRRASSVLYLFSTHILLICLIGLLLQIFESPTDNADKKNNGFNINKIFPGIISLGLTQVFSTPIYWFLFNHKTSVKCVKITRLVSVSLSFVCMIGIILMTIFYCREFTFYWIIDYFIFLPLQLMIEIVLAYFMWKRRKLQISKLSSKVVPEKEMLNALVKEKENSSLEKKCQSIVNKDFSFDSNTVGFCSIVQGAQSIANDKIISFDSNTIEKLSFERKCYSIGDDKNLNNPSNDLEASNIS</sequence>
<accession>A0A1R2B477</accession>
<evidence type="ECO:0000313" key="3">
    <source>
        <dbReference type="Proteomes" id="UP000187209"/>
    </source>
</evidence>
<organism evidence="2 3">
    <name type="scientific">Stentor coeruleus</name>
    <dbReference type="NCBI Taxonomy" id="5963"/>
    <lineage>
        <taxon>Eukaryota</taxon>
        <taxon>Sar</taxon>
        <taxon>Alveolata</taxon>
        <taxon>Ciliophora</taxon>
        <taxon>Postciliodesmatophora</taxon>
        <taxon>Heterotrichea</taxon>
        <taxon>Heterotrichida</taxon>
        <taxon>Stentoridae</taxon>
        <taxon>Stentor</taxon>
    </lineage>
</organism>
<keyword evidence="1" id="KW-1133">Transmembrane helix</keyword>
<feature type="transmembrane region" description="Helical" evidence="1">
    <location>
        <begin position="1258"/>
        <end position="1283"/>
    </location>
</feature>
<feature type="transmembrane region" description="Helical" evidence="1">
    <location>
        <begin position="1196"/>
        <end position="1217"/>
    </location>
</feature>
<keyword evidence="3" id="KW-1185">Reference proteome</keyword>
<dbReference type="Proteomes" id="UP000187209">
    <property type="component" value="Unassembled WGS sequence"/>
</dbReference>
<proteinExistence type="predicted"/>
<reference evidence="2 3" key="1">
    <citation type="submission" date="2016-11" db="EMBL/GenBank/DDBJ databases">
        <title>The macronuclear genome of Stentor coeruleus: a giant cell with tiny introns.</title>
        <authorList>
            <person name="Slabodnick M."/>
            <person name="Ruby J.G."/>
            <person name="Reiff S.B."/>
            <person name="Swart E.C."/>
            <person name="Gosai S."/>
            <person name="Prabakaran S."/>
            <person name="Witkowska E."/>
            <person name="Larue G.E."/>
            <person name="Fisher S."/>
            <person name="Freeman R.M."/>
            <person name="Gunawardena J."/>
            <person name="Chu W."/>
            <person name="Stover N.A."/>
            <person name="Gregory B.D."/>
            <person name="Nowacki M."/>
            <person name="Derisi J."/>
            <person name="Roy S.W."/>
            <person name="Marshall W.F."/>
            <person name="Sood P."/>
        </authorList>
    </citation>
    <scope>NUCLEOTIDE SEQUENCE [LARGE SCALE GENOMIC DNA]</scope>
    <source>
        <strain evidence="2">WM001</strain>
    </source>
</reference>
<dbReference type="EMBL" id="MPUH01000978">
    <property type="protein sequence ID" value="OMJ71572.1"/>
    <property type="molecule type" value="Genomic_DNA"/>
</dbReference>
<keyword evidence="1" id="KW-0812">Transmembrane</keyword>
<protein>
    <submittedName>
        <fullName evidence="2">Uncharacterized protein</fullName>
    </submittedName>
</protein>
<keyword evidence="1" id="KW-0472">Membrane</keyword>
<gene>
    <name evidence="2" type="ORF">SteCoe_30191</name>
</gene>